<accession>A0A1J4KBD9</accession>
<dbReference type="GeneID" id="94837528"/>
<sequence>MNKYKSDKLSKMYKHTILHSENVMAENETIKKALSFYYQGKLSNFALFLLSLSFSSTANETIKSEEVMLNDDMVAAFKHILNLLPNETNESYYNFKDNNIEEEIFSVQQNVIIVIRNFWKLDLLYNENIYRDDIAFEMIKFIKPNLVISFEALMCINCYLIHAKQIYFLLNNNFIEVLAQYMQFHENKNQLFYQYIFQIIWKLYKRLTQQEYEMINGLIPHYTNLATNDSAKQYLDHFCFLRIISCATSIPSGYLTIKSTNFFSYFFTLNITELTIIIPSLEILNHMIENGDEELIDICKILEVLSHDILESIYFWIQTRNWSSFCSLLRTIMKRNMSVFCRYNFLEVMRSKISSDHKYIIRKESFLCYCSFFIYGEIEKITKELENINLHFLMDFLEEEHNLISIMYIIDAFHHIVEHIAFEDLVAQRIIEFLSGVIKEAKELELPTDYIDKSQNLLRILRLHHPYFFND</sequence>
<comment type="caution">
    <text evidence="1">The sequence shown here is derived from an EMBL/GenBank/DDBJ whole genome shotgun (WGS) entry which is preliminary data.</text>
</comment>
<name>A0A1J4KBD9_9EUKA</name>
<dbReference type="RefSeq" id="XP_068361675.1">
    <property type="nucleotide sequence ID" value="XM_068502824.1"/>
</dbReference>
<proteinExistence type="predicted"/>
<reference evidence="1" key="1">
    <citation type="submission" date="2016-10" db="EMBL/GenBank/DDBJ databases">
        <authorList>
            <person name="Benchimol M."/>
            <person name="Almeida L.G."/>
            <person name="Vasconcelos A.T."/>
            <person name="Perreira-Neves A."/>
            <person name="Rosa I.A."/>
            <person name="Tasca T."/>
            <person name="Bogo M.R."/>
            <person name="de Souza W."/>
        </authorList>
    </citation>
    <scope>NUCLEOTIDE SEQUENCE [LARGE SCALE GENOMIC DNA]</scope>
    <source>
        <strain evidence="1">K</strain>
    </source>
</reference>
<dbReference type="EMBL" id="MLAK01000664">
    <property type="protein sequence ID" value="OHT08539.1"/>
    <property type="molecule type" value="Genomic_DNA"/>
</dbReference>
<evidence type="ECO:0000313" key="1">
    <source>
        <dbReference type="EMBL" id="OHT08539.1"/>
    </source>
</evidence>
<keyword evidence="2" id="KW-1185">Reference proteome</keyword>
<gene>
    <name evidence="1" type="ORF">TRFO_22874</name>
</gene>
<evidence type="ECO:0000313" key="2">
    <source>
        <dbReference type="Proteomes" id="UP000179807"/>
    </source>
</evidence>
<dbReference type="AlphaFoldDB" id="A0A1J4KBD9"/>
<dbReference type="VEuPathDB" id="TrichDB:TRFO_22874"/>
<dbReference type="InterPro" id="IPR016024">
    <property type="entry name" value="ARM-type_fold"/>
</dbReference>
<protein>
    <submittedName>
        <fullName evidence="1">Uncharacterized protein</fullName>
    </submittedName>
</protein>
<organism evidence="1 2">
    <name type="scientific">Tritrichomonas foetus</name>
    <dbReference type="NCBI Taxonomy" id="1144522"/>
    <lineage>
        <taxon>Eukaryota</taxon>
        <taxon>Metamonada</taxon>
        <taxon>Parabasalia</taxon>
        <taxon>Tritrichomonadida</taxon>
        <taxon>Tritrichomonadidae</taxon>
        <taxon>Tritrichomonas</taxon>
    </lineage>
</organism>
<dbReference type="SUPFAM" id="SSF48371">
    <property type="entry name" value="ARM repeat"/>
    <property type="match status" value="1"/>
</dbReference>
<dbReference type="Proteomes" id="UP000179807">
    <property type="component" value="Unassembled WGS sequence"/>
</dbReference>